<sequence length="79" mass="8875">MKSGACKRSTGFFMPALLMCLHFCTKTIQTTQKCICRNLKLIFTQQAIKHIKILNQILIFKITTKTNIGTANAITLGQE</sequence>
<accession>A0A562RI10</accession>
<evidence type="ECO:0000313" key="1">
    <source>
        <dbReference type="EMBL" id="TWI68144.1"/>
    </source>
</evidence>
<gene>
    <name evidence="1" type="ORF">LZ24_02626</name>
</gene>
<dbReference type="Proteomes" id="UP000318307">
    <property type="component" value="Unassembled WGS sequence"/>
</dbReference>
<organism evidence="1 2">
    <name type="scientific">Desulfobotulus alkaliphilus</name>
    <dbReference type="NCBI Taxonomy" id="622671"/>
    <lineage>
        <taxon>Bacteria</taxon>
        <taxon>Pseudomonadati</taxon>
        <taxon>Thermodesulfobacteriota</taxon>
        <taxon>Desulfobacteria</taxon>
        <taxon>Desulfobacterales</taxon>
        <taxon>Desulfobacteraceae</taxon>
        <taxon>Desulfobotulus</taxon>
    </lineage>
</organism>
<comment type="caution">
    <text evidence="1">The sequence shown here is derived from an EMBL/GenBank/DDBJ whole genome shotgun (WGS) entry which is preliminary data.</text>
</comment>
<evidence type="ECO:0000313" key="2">
    <source>
        <dbReference type="Proteomes" id="UP000318307"/>
    </source>
</evidence>
<proteinExistence type="predicted"/>
<reference evidence="1 2" key="1">
    <citation type="submission" date="2019-07" db="EMBL/GenBank/DDBJ databases">
        <title>Genome sequencing of 100 strains of the haloalkaliphilic chemolithoautotrophic sulfur-oxidizing bacterium Thioalkalivibrio.</title>
        <authorList>
            <person name="Muyzer G."/>
        </authorList>
    </citation>
    <scope>NUCLEOTIDE SEQUENCE [LARGE SCALE GENOMIC DNA]</scope>
    <source>
        <strain evidence="1 2">ASO4-4</strain>
    </source>
</reference>
<dbReference type="EMBL" id="VLLC01000023">
    <property type="protein sequence ID" value="TWI68144.1"/>
    <property type="molecule type" value="Genomic_DNA"/>
</dbReference>
<protein>
    <submittedName>
        <fullName evidence="1">Uncharacterized protein</fullName>
    </submittedName>
</protein>
<keyword evidence="2" id="KW-1185">Reference proteome</keyword>
<name>A0A562RI10_9BACT</name>
<dbReference type="AlphaFoldDB" id="A0A562RI10"/>